<evidence type="ECO:0000259" key="3">
    <source>
        <dbReference type="PROSITE" id="PS51208"/>
    </source>
</evidence>
<evidence type="ECO:0000313" key="4">
    <source>
        <dbReference type="EMBL" id="MFD2237755.1"/>
    </source>
</evidence>
<keyword evidence="5" id="KW-1185">Reference proteome</keyword>
<feature type="chain" id="PRO_5046480039" evidence="2">
    <location>
        <begin position="25"/>
        <end position="1000"/>
    </location>
</feature>
<accession>A0ABW5CKF5</accession>
<dbReference type="SUPFAM" id="SSF51126">
    <property type="entry name" value="Pectin lyase-like"/>
    <property type="match status" value="1"/>
</dbReference>
<dbReference type="InterPro" id="IPR006315">
    <property type="entry name" value="OM_autotransptr_brl_dom"/>
</dbReference>
<evidence type="ECO:0000313" key="5">
    <source>
        <dbReference type="Proteomes" id="UP001597371"/>
    </source>
</evidence>
<dbReference type="RefSeq" id="WP_209736391.1">
    <property type="nucleotide sequence ID" value="NZ_CP072611.1"/>
</dbReference>
<dbReference type="InterPro" id="IPR013425">
    <property type="entry name" value="Autotrns_rpt"/>
</dbReference>
<gene>
    <name evidence="4" type="ORF">ACFSKQ_09800</name>
</gene>
<dbReference type="InterPro" id="IPR036709">
    <property type="entry name" value="Autotransporte_beta_dom_sf"/>
</dbReference>
<organism evidence="4 5">
    <name type="scientific">Aureimonas populi</name>
    <dbReference type="NCBI Taxonomy" id="1701758"/>
    <lineage>
        <taxon>Bacteria</taxon>
        <taxon>Pseudomonadati</taxon>
        <taxon>Pseudomonadota</taxon>
        <taxon>Alphaproteobacteria</taxon>
        <taxon>Hyphomicrobiales</taxon>
        <taxon>Aurantimonadaceae</taxon>
        <taxon>Aureimonas</taxon>
    </lineage>
</organism>
<reference evidence="5" key="1">
    <citation type="journal article" date="2019" name="Int. J. Syst. Evol. Microbiol.">
        <title>The Global Catalogue of Microorganisms (GCM) 10K type strain sequencing project: providing services to taxonomists for standard genome sequencing and annotation.</title>
        <authorList>
            <consortium name="The Broad Institute Genomics Platform"/>
            <consortium name="The Broad Institute Genome Sequencing Center for Infectious Disease"/>
            <person name="Wu L."/>
            <person name="Ma J."/>
        </authorList>
    </citation>
    <scope>NUCLEOTIDE SEQUENCE [LARGE SCALE GENOMIC DNA]</scope>
    <source>
        <strain evidence="5">ZS-35-S2</strain>
    </source>
</reference>
<dbReference type="PROSITE" id="PS51208">
    <property type="entry name" value="AUTOTRANSPORTER"/>
    <property type="match status" value="1"/>
</dbReference>
<dbReference type="EMBL" id="JBHUIJ010000012">
    <property type="protein sequence ID" value="MFD2237755.1"/>
    <property type="molecule type" value="Genomic_DNA"/>
</dbReference>
<name>A0ABW5CKF5_9HYPH</name>
<protein>
    <submittedName>
        <fullName evidence="4">Autotransporter domain-containing protein</fullName>
    </submittedName>
</protein>
<dbReference type="Pfam" id="PF12951">
    <property type="entry name" value="PATR"/>
    <property type="match status" value="1"/>
</dbReference>
<dbReference type="NCBIfam" id="TIGR02601">
    <property type="entry name" value="autotrns_rpt"/>
    <property type="match status" value="1"/>
</dbReference>
<proteinExistence type="predicted"/>
<dbReference type="Pfam" id="PF03797">
    <property type="entry name" value="Autotransporter"/>
    <property type="match status" value="1"/>
</dbReference>
<feature type="domain" description="Autotransporter" evidence="3">
    <location>
        <begin position="724"/>
        <end position="1000"/>
    </location>
</feature>
<evidence type="ECO:0000256" key="1">
    <source>
        <dbReference type="ARBA" id="ARBA00022729"/>
    </source>
</evidence>
<dbReference type="SUPFAM" id="SSF103515">
    <property type="entry name" value="Autotransporter"/>
    <property type="match status" value="1"/>
</dbReference>
<dbReference type="SMART" id="SM00869">
    <property type="entry name" value="Autotransporter"/>
    <property type="match status" value="1"/>
</dbReference>
<dbReference type="Gene3D" id="2.40.128.130">
    <property type="entry name" value="Autotransporter beta-domain"/>
    <property type="match status" value="1"/>
</dbReference>
<dbReference type="InterPro" id="IPR005546">
    <property type="entry name" value="Autotransporte_beta"/>
</dbReference>
<keyword evidence="1 2" id="KW-0732">Signal</keyword>
<evidence type="ECO:0000256" key="2">
    <source>
        <dbReference type="SAM" id="SignalP"/>
    </source>
</evidence>
<dbReference type="InterPro" id="IPR011050">
    <property type="entry name" value="Pectin_lyase_fold/virulence"/>
</dbReference>
<sequence>MRFRDLAATTSILTLLASMTPASAAEPFAMLPEDVEQANGPFQMQASDLVYSGSERADGAEITRNTGESVTFTDDASAADARIVVNDGGSARFAGRAAGENAVLTNNAQTSFEDASNAGSARIVNNGSGDLSFAGQASAGGAEIENNGALRFSDRSSAGTAGLINNESGTVVFTDEAGGGDGGLLNNSGAVRFEARAQAGSRFIANNETGQVTFADESGAGAAVIANSGGVDFTGQASLGEGQIVGNAGSSVRFTDDSSAGAGRIAHAGQLTFDGRSTAATALIETQTGGATYFAQEASGGLAEMRLQDDAVLDFSALTSGATSVGSLLGTGRVFLGGLALTVGGNGLMTTVGGLADGGVAGGTGGSLVKVGDQILRLEGENSYTGPTRVAAGTLQAASANAFAPLSAVTVASGALLDVAGFDQTIGSLAGEGAVDLASNTLTLGGDGRSSEFAGTFAGAGGFAKVGGGVFRVTGASAIFGPSSVQDGTLLLDGGLSLAPIAVFGTGTIAGAGRAGSLTVADGGTLLADGPSLSIAGNLTLGAGALHSVVLSDTLAPLAVDGAVLIEDASRLRILAAQSFEAFRAYTLVEAAGGLTGQYGAVESDFAFLAPELSYDANRVLIALERNEVPFSEAVGTPNGRGVAGVLDRPAPGTPLYDALVRLDRSGAAAAFDWLSGEVHASIGTGLIEDTRHIRKAADERLRAARSMPEIAFATSGPDRGAARAVGGAGAWMSGFGSWGESDGDGKAASLARDTAGLLLGADALIADMARVGLLAGYSRSAYDLDERASSADVESVHVGAYAGTQLAGFNLRGGAAYGWHEIEAARSVAFAHFTDTLFADYGARTAQLFGELGYGLALGAAEIEPFAGLAYVHLDMDGWAESGGAAALAAPGARHDATLSTLGLRASSRMFVGGLDVTTKGMLGWRRVLAGEALTARPAFAGSDAFIVSGVPVSRNSAVVELGLDVGLSPNAELSLNYIGQFGSGSTDNGINAGFSYRF</sequence>
<dbReference type="Proteomes" id="UP001597371">
    <property type="component" value="Unassembled WGS sequence"/>
</dbReference>
<comment type="caution">
    <text evidence="4">The sequence shown here is derived from an EMBL/GenBank/DDBJ whole genome shotgun (WGS) entry which is preliminary data.</text>
</comment>
<feature type="signal peptide" evidence="2">
    <location>
        <begin position="1"/>
        <end position="24"/>
    </location>
</feature>
<dbReference type="NCBIfam" id="TIGR01414">
    <property type="entry name" value="autotrans_barl"/>
    <property type="match status" value="1"/>
</dbReference>